<sequence>MEACKDESRVFLPKLDDFFANAIDQADPEAMVEEQYKDINHQNFQWKAYRLLARSSTHFFVHSVTPGLPINNHLKDIVDKMAKELNPVGFTFFFLVKCK</sequence>
<dbReference type="Proteomes" id="UP000735302">
    <property type="component" value="Unassembled WGS sequence"/>
</dbReference>
<dbReference type="EMBL" id="BLXT01004424">
    <property type="protein sequence ID" value="GFO12521.1"/>
    <property type="molecule type" value="Genomic_DNA"/>
</dbReference>
<keyword evidence="2" id="KW-1185">Reference proteome</keyword>
<dbReference type="PANTHER" id="PTHR13265">
    <property type="entry name" value="THO COMPLEX SUBUNIT 1"/>
    <property type="match status" value="1"/>
</dbReference>
<accession>A0AAV4AMY5</accession>
<evidence type="ECO:0000313" key="1">
    <source>
        <dbReference type="EMBL" id="GFO12521.1"/>
    </source>
</evidence>
<reference evidence="1 2" key="1">
    <citation type="journal article" date="2021" name="Elife">
        <title>Chloroplast acquisition without the gene transfer in kleptoplastic sea slugs, Plakobranchus ocellatus.</title>
        <authorList>
            <person name="Maeda T."/>
            <person name="Takahashi S."/>
            <person name="Yoshida T."/>
            <person name="Shimamura S."/>
            <person name="Takaki Y."/>
            <person name="Nagai Y."/>
            <person name="Toyoda A."/>
            <person name="Suzuki Y."/>
            <person name="Arimoto A."/>
            <person name="Ishii H."/>
            <person name="Satoh N."/>
            <person name="Nishiyama T."/>
            <person name="Hasebe M."/>
            <person name="Maruyama T."/>
            <person name="Minagawa J."/>
            <person name="Obokata J."/>
            <person name="Shigenobu S."/>
        </authorList>
    </citation>
    <scope>NUCLEOTIDE SEQUENCE [LARGE SCALE GENOMIC DNA]</scope>
</reference>
<gene>
    <name evidence="1" type="ORF">PoB_003902600</name>
</gene>
<dbReference type="AlphaFoldDB" id="A0AAV4AMY5"/>
<protein>
    <submittedName>
        <fullName evidence="1">Tho complex subunit 1</fullName>
    </submittedName>
</protein>
<dbReference type="GO" id="GO:0000445">
    <property type="term" value="C:THO complex part of transcription export complex"/>
    <property type="evidence" value="ECO:0007669"/>
    <property type="project" value="TreeGrafter"/>
</dbReference>
<dbReference type="InterPro" id="IPR021861">
    <property type="entry name" value="THO_THOC1"/>
</dbReference>
<proteinExistence type="predicted"/>
<dbReference type="GO" id="GO:0006406">
    <property type="term" value="P:mRNA export from nucleus"/>
    <property type="evidence" value="ECO:0007669"/>
    <property type="project" value="TreeGrafter"/>
</dbReference>
<name>A0AAV4AMY5_9GAST</name>
<evidence type="ECO:0000313" key="2">
    <source>
        <dbReference type="Proteomes" id="UP000735302"/>
    </source>
</evidence>
<organism evidence="1 2">
    <name type="scientific">Plakobranchus ocellatus</name>
    <dbReference type="NCBI Taxonomy" id="259542"/>
    <lineage>
        <taxon>Eukaryota</taxon>
        <taxon>Metazoa</taxon>
        <taxon>Spiralia</taxon>
        <taxon>Lophotrochozoa</taxon>
        <taxon>Mollusca</taxon>
        <taxon>Gastropoda</taxon>
        <taxon>Heterobranchia</taxon>
        <taxon>Euthyneura</taxon>
        <taxon>Panpulmonata</taxon>
        <taxon>Sacoglossa</taxon>
        <taxon>Placobranchoidea</taxon>
        <taxon>Plakobranchidae</taxon>
        <taxon>Plakobranchus</taxon>
    </lineage>
</organism>
<comment type="caution">
    <text evidence="1">The sequence shown here is derived from an EMBL/GenBank/DDBJ whole genome shotgun (WGS) entry which is preliminary data.</text>
</comment>
<dbReference type="PANTHER" id="PTHR13265:SF0">
    <property type="entry name" value="HPR1"/>
    <property type="match status" value="1"/>
</dbReference>
<dbReference type="Pfam" id="PF11957">
    <property type="entry name" value="efThoc1"/>
    <property type="match status" value="1"/>
</dbReference>